<dbReference type="InterPro" id="IPR056908">
    <property type="entry name" value="Gp80-like"/>
</dbReference>
<name>A0A6J7WG04_9CAUD</name>
<proteinExistence type="predicted"/>
<organism evidence="1">
    <name type="scientific">uncultured Caudovirales phage</name>
    <dbReference type="NCBI Taxonomy" id="2100421"/>
    <lineage>
        <taxon>Viruses</taxon>
        <taxon>Duplodnaviria</taxon>
        <taxon>Heunggongvirae</taxon>
        <taxon>Uroviricota</taxon>
        <taxon>Caudoviricetes</taxon>
        <taxon>Peduoviridae</taxon>
        <taxon>Maltschvirus</taxon>
        <taxon>Maltschvirus maltsch</taxon>
    </lineage>
</organism>
<gene>
    <name evidence="1" type="ORF">UFOVP167_9</name>
</gene>
<evidence type="ECO:0000313" key="1">
    <source>
        <dbReference type="EMBL" id="CAB5194548.1"/>
    </source>
</evidence>
<accession>A0A6J7WG04</accession>
<protein>
    <submittedName>
        <fullName evidence="1">Uncharacterized protein</fullName>
    </submittedName>
</protein>
<sequence length="142" mass="14355">MSKSDSFENSLLKLIFNATAIANLADNAGTSPLTNLYVSLHTADPGEAGNQSTNEVAYTSYARVAVARTTGGWTVTSSSVSPVANIDFPAATGGSGTITYFGVGTAASGTGVLYYSGTVTPSITVSSGVTPRLTTASTITED</sequence>
<dbReference type="EMBL" id="LR798222">
    <property type="protein sequence ID" value="CAB5194548.1"/>
    <property type="molecule type" value="Genomic_DNA"/>
</dbReference>
<dbReference type="Pfam" id="PF23140">
    <property type="entry name" value="Gp80"/>
    <property type="match status" value="1"/>
</dbReference>
<reference evidence="1" key="1">
    <citation type="submission" date="2020-05" db="EMBL/GenBank/DDBJ databases">
        <authorList>
            <person name="Chiriac C."/>
            <person name="Salcher M."/>
            <person name="Ghai R."/>
            <person name="Kavagutti S V."/>
        </authorList>
    </citation>
    <scope>NUCLEOTIDE SEQUENCE</scope>
</reference>